<organism evidence="1 2">
    <name type="scientific">Serratia rubidaea</name>
    <name type="common">Serratia marinorubra</name>
    <dbReference type="NCBI Taxonomy" id="61652"/>
    <lineage>
        <taxon>Bacteria</taxon>
        <taxon>Pseudomonadati</taxon>
        <taxon>Pseudomonadota</taxon>
        <taxon>Gammaproteobacteria</taxon>
        <taxon>Enterobacterales</taxon>
        <taxon>Yersiniaceae</taxon>
        <taxon>Serratia</taxon>
    </lineage>
</organism>
<keyword evidence="1" id="KW-0413">Isomerase</keyword>
<sequence>MLHASHLRLNHPVSGQPLQISARWDQTWQGVMSQFGWLEVVPELARVEFPAAYGQAS</sequence>
<evidence type="ECO:0000313" key="2">
    <source>
        <dbReference type="Proteomes" id="UP000307968"/>
    </source>
</evidence>
<dbReference type="AlphaFoldDB" id="A0A4U9HUQ2"/>
<evidence type="ECO:0000313" key="1">
    <source>
        <dbReference type="EMBL" id="VTP66279.1"/>
    </source>
</evidence>
<protein>
    <submittedName>
        <fullName evidence="1">tRNA pseudouridine synthase C</fullName>
        <ecNumber evidence="1">5.4.99.26</ecNumber>
    </submittedName>
</protein>
<dbReference type="EMBL" id="LR590463">
    <property type="protein sequence ID" value="VTP66279.1"/>
    <property type="molecule type" value="Genomic_DNA"/>
</dbReference>
<proteinExistence type="predicted"/>
<dbReference type="GO" id="GO:0160149">
    <property type="term" value="F:tRNA pseudouridine(65) synthase activity"/>
    <property type="evidence" value="ECO:0007669"/>
    <property type="project" value="UniProtKB-EC"/>
</dbReference>
<reference evidence="1 2" key="1">
    <citation type="submission" date="2019-05" db="EMBL/GenBank/DDBJ databases">
        <authorList>
            <consortium name="Pathogen Informatics"/>
        </authorList>
    </citation>
    <scope>NUCLEOTIDE SEQUENCE [LARGE SCALE GENOMIC DNA]</scope>
    <source>
        <strain evidence="1 2">NCTC12971</strain>
    </source>
</reference>
<dbReference type="Proteomes" id="UP000307968">
    <property type="component" value="Chromosome"/>
</dbReference>
<name>A0A4U9HUQ2_SERRU</name>
<accession>A0A4U9HUQ2</accession>
<dbReference type="EC" id="5.4.99.26" evidence="1"/>
<gene>
    <name evidence="1" type="primary">truC_1</name>
    <name evidence="1" type="ORF">NCTC12971_04515</name>
</gene>